<feature type="chain" id="PRO_5001659678" evidence="4">
    <location>
        <begin position="21"/>
        <end position="824"/>
    </location>
</feature>
<keyword evidence="7" id="KW-1185">Reference proteome</keyword>
<dbReference type="RefSeq" id="WP_024995364.1">
    <property type="nucleotide sequence ID" value="NZ_ATZI01000001.1"/>
</dbReference>
<evidence type="ECO:0000256" key="1">
    <source>
        <dbReference type="ARBA" id="ARBA00004442"/>
    </source>
</evidence>
<keyword evidence="3" id="KW-0998">Cell outer membrane</keyword>
<evidence type="ECO:0000256" key="4">
    <source>
        <dbReference type="SAM" id="SignalP"/>
    </source>
</evidence>
<keyword evidence="2" id="KW-0472">Membrane</keyword>
<dbReference type="GO" id="GO:0009279">
    <property type="term" value="C:cell outer membrane"/>
    <property type="evidence" value="ECO:0007669"/>
    <property type="project" value="UniProtKB-SubCell"/>
</dbReference>
<dbReference type="SUPFAM" id="SSF56935">
    <property type="entry name" value="Porins"/>
    <property type="match status" value="1"/>
</dbReference>
<dbReference type="Proteomes" id="UP000027601">
    <property type="component" value="Unassembled WGS sequence"/>
</dbReference>
<protein>
    <submittedName>
        <fullName evidence="6">Putative TonB-dependent receptor</fullName>
    </submittedName>
</protein>
<comment type="caution">
    <text evidence="6">The sequence shown here is derived from an EMBL/GenBank/DDBJ whole genome shotgun (WGS) entry which is preliminary data.</text>
</comment>
<dbReference type="PANTHER" id="PTHR40980:SF4">
    <property type="entry name" value="TONB-DEPENDENT RECEPTOR-LIKE BETA-BARREL DOMAIN-CONTAINING PROTEIN"/>
    <property type="match status" value="1"/>
</dbReference>
<dbReference type="Pfam" id="PF14905">
    <property type="entry name" value="OMP_b-brl_3"/>
    <property type="match status" value="1"/>
</dbReference>
<gene>
    <name evidence="6" type="ORF">JCM15093_199</name>
</gene>
<comment type="subcellular location">
    <subcellularLocation>
        <location evidence="1">Cell outer membrane</location>
    </subcellularLocation>
</comment>
<sequence length="824" mass="91663">MKNKTFLLLLILLVSSVSRAQAPKNPLFIVKGLLLDSITKEAEPYATLKIAKKNSPQKAVKMAVTDLNGKFSEKLSEPSTYILTISSVGKATVQKEFTFTEESKTIDLGTLFVSDATNELKGIEVVAQKPLVKVDIDKIEYNIQDDPDSKTNTVIEMLRKVPLVTVDGEDNIQVNGSSNFKIHVNGKPNTMMSSNPKEVLKSMPANSIKYIEVITNPGAKYDAEGVGGILNIVTIDNRGVEGYTVTLSGSARNTGVGGSVYGTVKKNKLTVTGNYNYSLNNSPKNYNSVLREDYTGKTRLTTDNTNDYDGSFQYSNLEASYEIDTLRLLSMSFGLYGGGNDTKGDGFTQMTTDAGLPVYKYVARNKSDGSWYSIRGNIDYQRMFSVKDRMLTFSYKINTEPESSDSYAYYSDMEIPDEWKQRLALENRRSDGETNTTEHTFQTDYTTPLGKIHTLETGAKYIIRNNVSENNVSLAQSGTDNYTYNEKKSSHYEHLNNILALYGGYSFKYKTLSAKAGLRYEYTSQEVNYLVGTGSDFNSYLSDWVPSASMGLKIGQTQNLSLGYNMRIWRPSIYFLNPYVDDSNPSAISYGNSELKSEKSHAFNLSYSNFTAKLSVNLSLRHSFNNNSIENYSFIKDGILNSTYANIGKSRTTGMSAYINWNASPKTRIYVNASGNYSDYRSPSQNLKNNGWYAFAYGGAQHTFPLDIRLSLNLMGSTPYISIQGRGSSYYDYGLSLNRSFIDKRLTLSAFAYNFLKRYTDYSNSISSASFLQNTNSSYSRMRYGFSVSYRIGELKASVKKAARTINNDDVKGGGSSEGGGGEN</sequence>
<accession>A0A069CX37</accession>
<dbReference type="EMBL" id="BAJS01000001">
    <property type="protein sequence ID" value="GAK35123.1"/>
    <property type="molecule type" value="Genomic_DNA"/>
</dbReference>
<evidence type="ECO:0000256" key="3">
    <source>
        <dbReference type="ARBA" id="ARBA00023237"/>
    </source>
</evidence>
<dbReference type="SUPFAM" id="SSF49464">
    <property type="entry name" value="Carboxypeptidase regulatory domain-like"/>
    <property type="match status" value="1"/>
</dbReference>
<dbReference type="OrthoDB" id="8764943at2"/>
<keyword evidence="6" id="KW-0675">Receptor</keyword>
<dbReference type="Gene3D" id="2.40.170.20">
    <property type="entry name" value="TonB-dependent receptor, beta-barrel domain"/>
    <property type="match status" value="1"/>
</dbReference>
<dbReference type="InterPro" id="IPR037066">
    <property type="entry name" value="Plug_dom_sf"/>
</dbReference>
<organism evidence="6 7">
    <name type="scientific">Bacteroides graminisolvens DSM 19988 = JCM 15093</name>
    <dbReference type="NCBI Taxonomy" id="1121097"/>
    <lineage>
        <taxon>Bacteria</taxon>
        <taxon>Pseudomonadati</taxon>
        <taxon>Bacteroidota</taxon>
        <taxon>Bacteroidia</taxon>
        <taxon>Bacteroidales</taxon>
        <taxon>Bacteroidaceae</taxon>
        <taxon>Bacteroides</taxon>
    </lineage>
</organism>
<evidence type="ECO:0000313" key="7">
    <source>
        <dbReference type="Proteomes" id="UP000027601"/>
    </source>
</evidence>
<evidence type="ECO:0000259" key="5">
    <source>
        <dbReference type="Pfam" id="PF14905"/>
    </source>
</evidence>
<evidence type="ECO:0000256" key="2">
    <source>
        <dbReference type="ARBA" id="ARBA00023136"/>
    </source>
</evidence>
<dbReference type="PANTHER" id="PTHR40980">
    <property type="entry name" value="PLUG DOMAIN-CONTAINING PROTEIN"/>
    <property type="match status" value="1"/>
</dbReference>
<dbReference type="InterPro" id="IPR008969">
    <property type="entry name" value="CarboxyPept-like_regulatory"/>
</dbReference>
<evidence type="ECO:0000313" key="6">
    <source>
        <dbReference type="EMBL" id="GAK35123.1"/>
    </source>
</evidence>
<dbReference type="eggNOG" id="COG4771">
    <property type="taxonomic scope" value="Bacteria"/>
</dbReference>
<feature type="domain" description="Outer membrane protein beta-barrel" evidence="5">
    <location>
        <begin position="384"/>
        <end position="790"/>
    </location>
</feature>
<dbReference type="InterPro" id="IPR036942">
    <property type="entry name" value="Beta-barrel_TonB_sf"/>
</dbReference>
<name>A0A069CX37_9BACE</name>
<proteinExistence type="predicted"/>
<feature type="signal peptide" evidence="4">
    <location>
        <begin position="1"/>
        <end position="20"/>
    </location>
</feature>
<keyword evidence="4" id="KW-0732">Signal</keyword>
<dbReference type="InterPro" id="IPR041700">
    <property type="entry name" value="OMP_b-brl_3"/>
</dbReference>
<dbReference type="Gene3D" id="2.170.130.10">
    <property type="entry name" value="TonB-dependent receptor, plug domain"/>
    <property type="match status" value="1"/>
</dbReference>
<dbReference type="AlphaFoldDB" id="A0A069CX37"/>
<reference evidence="6 7" key="1">
    <citation type="journal article" date="2015" name="Microbes Environ.">
        <title>Distribution and evolution of nitrogen fixation genes in the phylum bacteroidetes.</title>
        <authorList>
            <person name="Inoue J."/>
            <person name="Oshima K."/>
            <person name="Suda W."/>
            <person name="Sakamoto M."/>
            <person name="Iino T."/>
            <person name="Noda S."/>
            <person name="Hongoh Y."/>
            <person name="Hattori M."/>
            <person name="Ohkuma M."/>
        </authorList>
    </citation>
    <scope>NUCLEOTIDE SEQUENCE [LARGE SCALE GENOMIC DNA]</scope>
    <source>
        <strain evidence="6 7">JCM 15093</strain>
    </source>
</reference>
<dbReference type="STRING" id="1121097.GCA_000428125_00351"/>